<reference evidence="2" key="1">
    <citation type="submission" date="2020-01" db="EMBL/GenBank/DDBJ databases">
        <title>Genome Sequencing of Three Apophysomyces-Like Fungal Strains Confirms a Novel Fungal Genus in the Mucoromycota with divergent Burkholderia-like Endosymbiotic Bacteria.</title>
        <authorList>
            <person name="Stajich J.E."/>
            <person name="Macias A.M."/>
            <person name="Carter-House D."/>
            <person name="Lovett B."/>
            <person name="Kasson L.R."/>
            <person name="Berry K."/>
            <person name="Grigoriev I."/>
            <person name="Chang Y."/>
            <person name="Spatafora J."/>
            <person name="Kasson M.T."/>
        </authorList>
    </citation>
    <scope>NUCLEOTIDE SEQUENCE</scope>
    <source>
        <strain evidence="2">NRRL A-21654</strain>
    </source>
</reference>
<feature type="compositionally biased region" description="Polar residues" evidence="1">
    <location>
        <begin position="372"/>
        <end position="386"/>
    </location>
</feature>
<sequence length="774" mass="85712">MDYLFRKNHKEHKSVKLQKKLQLEEDKQWKAELERRKQQELKDEALAKELQAQLEAEAEEQRHTPIPSPTITTPTSPRTGTSFFVESVSPELPMRPPPLPAKPIAYHSGHSITSSTDLSQTPSIPSASLASVSTPSLVRSVPPPPYNTTPSLHTPALPPRNLSTTDLPHTPPPLSVPHTQPNLSHIHNSQTSSSSSSSSSSSLLPIGQRRESYLPPSHELNSQPTVSASTNAIPVRQRKESYLPPPQESCSAPIVSSQASQPHILDNRSPQHHNSYNSAAIKPSAPFPAHVVRNDAILAPAPHPSPIPPSYLPVSPASVSQSMPHLPLMSMPEPSVIHKNKPSVSTAISPVALRIPERSIAPSNDLHRRQSKVASDTRFTNSTQVQKPDEDLSKNEPRTEIYRKTDDSSDSDSGENFVYKKTDNVILNEPETKSTSSHHDLKARSVTKNEEEDDDGTDPFADSFAVEVSDAEKEDEDEDEVQAVIVAKSTLQADTNKWTDDQSELVDSRSPTTVNMQARLANLLKASSIDQTDAYIKDEKTQQSEERSRRCTIAIVTPHIRSQSMGAFSTQAMQTPRPVLESPTSYDDTTLYTQQVYPTSVLRAGAPPFLNGSSPETHGHAVAIEVPENEYGYYKADDVTEETEQETAINKALPTLPKTDPNHRHITVPSINEGQRVWIRVHPTDTGKALAQRIHVVATYQTRKILKLQTATGRIVPLDETPVFTDWCEISRLKDGEPWRVEWGLMDNHLIDVLEGGKEFMRSLKATLRSEKEK</sequence>
<feature type="compositionally biased region" description="Basic and acidic residues" evidence="1">
    <location>
        <begin position="387"/>
        <end position="407"/>
    </location>
</feature>
<name>A0A8H7ERU1_9FUNG</name>
<protein>
    <submittedName>
        <fullName evidence="2">Uncharacterized protein</fullName>
    </submittedName>
</protein>
<evidence type="ECO:0000313" key="2">
    <source>
        <dbReference type="EMBL" id="KAF7728425.1"/>
    </source>
</evidence>
<gene>
    <name evidence="2" type="ORF">EC973_006103</name>
</gene>
<feature type="region of interest" description="Disordered" evidence="1">
    <location>
        <begin position="44"/>
        <end position="281"/>
    </location>
</feature>
<dbReference type="CDD" id="cd22249">
    <property type="entry name" value="UDM1_RNF168_RNF169-like"/>
    <property type="match status" value="1"/>
</dbReference>
<keyword evidence="3" id="KW-1185">Reference proteome</keyword>
<feature type="compositionally biased region" description="Polar residues" evidence="1">
    <location>
        <begin position="177"/>
        <end position="191"/>
    </location>
</feature>
<accession>A0A8H7ERU1</accession>
<dbReference type="Proteomes" id="UP000605846">
    <property type="component" value="Unassembled WGS sequence"/>
</dbReference>
<evidence type="ECO:0000256" key="1">
    <source>
        <dbReference type="SAM" id="MobiDB-lite"/>
    </source>
</evidence>
<feature type="compositionally biased region" description="Polar residues" evidence="1">
    <location>
        <begin position="248"/>
        <end position="261"/>
    </location>
</feature>
<evidence type="ECO:0000313" key="3">
    <source>
        <dbReference type="Proteomes" id="UP000605846"/>
    </source>
</evidence>
<proteinExistence type="predicted"/>
<feature type="compositionally biased region" description="Polar residues" evidence="1">
    <location>
        <begin position="110"/>
        <end position="137"/>
    </location>
</feature>
<feature type="compositionally biased region" description="Polar residues" evidence="1">
    <location>
        <begin position="219"/>
        <end position="232"/>
    </location>
</feature>
<dbReference type="EMBL" id="JABAYA010000037">
    <property type="protein sequence ID" value="KAF7728425.1"/>
    <property type="molecule type" value="Genomic_DNA"/>
</dbReference>
<dbReference type="OrthoDB" id="2285740at2759"/>
<feature type="region of interest" description="Disordered" evidence="1">
    <location>
        <begin position="359"/>
        <end position="461"/>
    </location>
</feature>
<dbReference type="AlphaFoldDB" id="A0A8H7ERU1"/>
<organism evidence="2 3">
    <name type="scientific">Apophysomyces ossiformis</name>
    <dbReference type="NCBI Taxonomy" id="679940"/>
    <lineage>
        <taxon>Eukaryota</taxon>
        <taxon>Fungi</taxon>
        <taxon>Fungi incertae sedis</taxon>
        <taxon>Mucoromycota</taxon>
        <taxon>Mucoromycotina</taxon>
        <taxon>Mucoromycetes</taxon>
        <taxon>Mucorales</taxon>
        <taxon>Mucorineae</taxon>
        <taxon>Mucoraceae</taxon>
        <taxon>Apophysomyces</taxon>
    </lineage>
</organism>
<comment type="caution">
    <text evidence="2">The sequence shown here is derived from an EMBL/GenBank/DDBJ whole genome shotgun (WGS) entry which is preliminary data.</text>
</comment>
<feature type="compositionally biased region" description="Basic and acidic residues" evidence="1">
    <location>
        <begin position="437"/>
        <end position="449"/>
    </location>
</feature>
<feature type="compositionally biased region" description="Low complexity" evidence="1">
    <location>
        <begin position="192"/>
        <end position="202"/>
    </location>
</feature>